<evidence type="ECO:0000256" key="1">
    <source>
        <dbReference type="ARBA" id="ARBA00004651"/>
    </source>
</evidence>
<dbReference type="RefSeq" id="WP_312640203.1">
    <property type="nucleotide sequence ID" value="NZ_CP116967.1"/>
</dbReference>
<feature type="transmembrane region" description="Helical" evidence="7">
    <location>
        <begin position="151"/>
        <end position="180"/>
    </location>
</feature>
<comment type="subcellular location">
    <subcellularLocation>
        <location evidence="1">Cell membrane</location>
        <topology evidence="1">Multi-pass membrane protein</topology>
    </subcellularLocation>
</comment>
<feature type="transmembrane region" description="Helical" evidence="7">
    <location>
        <begin position="45"/>
        <end position="74"/>
    </location>
</feature>
<evidence type="ECO:0000256" key="5">
    <source>
        <dbReference type="ARBA" id="ARBA00023136"/>
    </source>
</evidence>
<evidence type="ECO:0000256" key="3">
    <source>
        <dbReference type="ARBA" id="ARBA00022692"/>
    </source>
</evidence>
<keyword evidence="3 7" id="KW-0812">Transmembrane</keyword>
<dbReference type="PANTHER" id="PTHR30213:SF0">
    <property type="entry name" value="UPF0761 MEMBRANE PROTEIN YIHY"/>
    <property type="match status" value="1"/>
</dbReference>
<dbReference type="EMBL" id="CP116967">
    <property type="protein sequence ID" value="WNM56605.1"/>
    <property type="molecule type" value="Genomic_DNA"/>
</dbReference>
<evidence type="ECO:0000256" key="2">
    <source>
        <dbReference type="ARBA" id="ARBA00022475"/>
    </source>
</evidence>
<dbReference type="PIRSF" id="PIRSF035875">
    <property type="entry name" value="RNase_BN"/>
    <property type="match status" value="1"/>
</dbReference>
<evidence type="ECO:0000313" key="8">
    <source>
        <dbReference type="EMBL" id="WNM56605.1"/>
    </source>
</evidence>
<feature type="transmembrane region" description="Helical" evidence="7">
    <location>
        <begin position="265"/>
        <end position="287"/>
    </location>
</feature>
<dbReference type="NCBIfam" id="TIGR00765">
    <property type="entry name" value="yihY_not_rbn"/>
    <property type="match status" value="1"/>
</dbReference>
<dbReference type="Pfam" id="PF03631">
    <property type="entry name" value="Virul_fac_BrkB"/>
    <property type="match status" value="1"/>
</dbReference>
<sequence>MPRHNSAEKKSGTRGRNATQPSQIPHAGWWDILLRVKDQISQDNVSIVAAGVAFYAVLALFPALAAIVSLYGLFTEASDIQQQITSLSSFLPLDTQTLIQEQLTTISTSGQSALSFGAIGGLLFAIWSASKGMSAMITSLNIAYNEEEERSFIKVTALALGLTVGGLIFVILTLFLITLLPAVLEALGFGQKMQTILSLSRWPLLAMIVMGGLAILYRYAPCRNYPRWQWVSWGAGIATLMWIVGSSAFAIYANDYSSYNQTYGSLGAAVILLMWFWLTAFIVMVGAEINSEMERQTRVDTTEGVPEPMGQREAYSADTLGRTAETHPHSIKT</sequence>
<feature type="region of interest" description="Disordered" evidence="6">
    <location>
        <begin position="297"/>
        <end position="318"/>
    </location>
</feature>
<name>A0AA96GAI4_9BACT</name>
<gene>
    <name evidence="8" type="ORF">PP769_11510</name>
</gene>
<evidence type="ECO:0000313" key="9">
    <source>
        <dbReference type="Proteomes" id="UP001302719"/>
    </source>
</evidence>
<protein>
    <submittedName>
        <fullName evidence="8">YihY/virulence factor BrkB family protein</fullName>
    </submittedName>
</protein>
<evidence type="ECO:0000256" key="6">
    <source>
        <dbReference type="SAM" id="MobiDB-lite"/>
    </source>
</evidence>
<dbReference type="AlphaFoldDB" id="A0AA96GAI4"/>
<keyword evidence="9" id="KW-1185">Reference proteome</keyword>
<keyword evidence="4 7" id="KW-1133">Transmembrane helix</keyword>
<keyword evidence="2" id="KW-1003">Cell membrane</keyword>
<evidence type="ECO:0000256" key="4">
    <source>
        <dbReference type="ARBA" id="ARBA00022989"/>
    </source>
</evidence>
<feature type="transmembrane region" description="Helical" evidence="7">
    <location>
        <begin position="200"/>
        <end position="219"/>
    </location>
</feature>
<organism evidence="8 9">
    <name type="scientific">Candidatus Nitrospira allomarina</name>
    <dbReference type="NCBI Taxonomy" id="3020900"/>
    <lineage>
        <taxon>Bacteria</taxon>
        <taxon>Pseudomonadati</taxon>
        <taxon>Nitrospirota</taxon>
        <taxon>Nitrospiria</taxon>
        <taxon>Nitrospirales</taxon>
        <taxon>Nitrospiraceae</taxon>
        <taxon>Nitrospira</taxon>
    </lineage>
</organism>
<feature type="transmembrane region" description="Helical" evidence="7">
    <location>
        <begin position="231"/>
        <end position="253"/>
    </location>
</feature>
<dbReference type="InterPro" id="IPR017039">
    <property type="entry name" value="Virul_fac_BrkB"/>
</dbReference>
<dbReference type="PANTHER" id="PTHR30213">
    <property type="entry name" value="INNER MEMBRANE PROTEIN YHJD"/>
    <property type="match status" value="1"/>
</dbReference>
<dbReference type="GO" id="GO:0005886">
    <property type="term" value="C:plasma membrane"/>
    <property type="evidence" value="ECO:0007669"/>
    <property type="project" value="UniProtKB-SubCell"/>
</dbReference>
<proteinExistence type="predicted"/>
<dbReference type="KEGG" id="nall:PP769_11510"/>
<feature type="compositionally biased region" description="Polar residues" evidence="6">
    <location>
        <begin position="14"/>
        <end position="23"/>
    </location>
</feature>
<keyword evidence="5 7" id="KW-0472">Membrane</keyword>
<accession>A0AA96GAI4</accession>
<evidence type="ECO:0000256" key="7">
    <source>
        <dbReference type="SAM" id="Phobius"/>
    </source>
</evidence>
<reference evidence="8 9" key="1">
    <citation type="submission" date="2023-01" db="EMBL/GenBank/DDBJ databases">
        <title>Cultivation and genomic characterization of new, ubiquitous marine nitrite-oxidizing bacteria from the Nitrospirales.</title>
        <authorList>
            <person name="Mueller A.J."/>
            <person name="Daebeler A."/>
            <person name="Herbold C.W."/>
            <person name="Kirkegaard R.H."/>
            <person name="Daims H."/>
        </authorList>
    </citation>
    <scope>NUCLEOTIDE SEQUENCE [LARGE SCALE GENOMIC DNA]</scope>
    <source>
        <strain evidence="8 9">VA</strain>
    </source>
</reference>
<feature type="compositionally biased region" description="Basic and acidic residues" evidence="6">
    <location>
        <begin position="1"/>
        <end position="11"/>
    </location>
</feature>
<dbReference type="Proteomes" id="UP001302719">
    <property type="component" value="Chromosome"/>
</dbReference>
<feature type="region of interest" description="Disordered" evidence="6">
    <location>
        <begin position="1"/>
        <end position="23"/>
    </location>
</feature>